<gene>
    <name evidence="2" type="ORF">CI088_09045</name>
</gene>
<keyword evidence="1" id="KW-1133">Transmembrane helix</keyword>
<proteinExistence type="predicted"/>
<dbReference type="STRING" id="1077675.BCR22_11545"/>
<comment type="caution">
    <text evidence="2">The sequence shown here is derived from an EMBL/GenBank/DDBJ whole genome shotgun (WGS) entry which is preliminary data.</text>
</comment>
<dbReference type="EMBL" id="PIEU01000071">
    <property type="protein sequence ID" value="PZL73304.1"/>
    <property type="molecule type" value="Genomic_DNA"/>
</dbReference>
<protein>
    <submittedName>
        <fullName evidence="2">Uncharacterized protein</fullName>
    </submittedName>
</protein>
<evidence type="ECO:0000256" key="1">
    <source>
        <dbReference type="SAM" id="Phobius"/>
    </source>
</evidence>
<feature type="transmembrane region" description="Helical" evidence="1">
    <location>
        <begin position="89"/>
        <end position="114"/>
    </location>
</feature>
<name>A0A2W3ZGV5_9ENTE</name>
<evidence type="ECO:0000313" key="2">
    <source>
        <dbReference type="EMBL" id="PZL73304.1"/>
    </source>
</evidence>
<evidence type="ECO:0000313" key="3">
    <source>
        <dbReference type="Proteomes" id="UP000249828"/>
    </source>
</evidence>
<dbReference type="Proteomes" id="UP000249828">
    <property type="component" value="Unassembled WGS sequence"/>
</dbReference>
<reference evidence="2 3" key="1">
    <citation type="submission" date="2017-11" db="EMBL/GenBank/DDBJ databases">
        <title>Draft genome sequence of Enterococcus plantarum TRW2 strain isolated from lettuce.</title>
        <authorList>
            <person name="Kim E.B."/>
            <person name="Marco M.L."/>
            <person name="Williams T.R."/>
            <person name="You I.H."/>
        </authorList>
    </citation>
    <scope>NUCLEOTIDE SEQUENCE [LARGE SCALE GENOMIC DNA]</scope>
    <source>
        <strain evidence="2 3">TRW2</strain>
    </source>
</reference>
<feature type="transmembrane region" description="Helical" evidence="1">
    <location>
        <begin position="195"/>
        <end position="215"/>
    </location>
</feature>
<keyword evidence="1" id="KW-0472">Membrane</keyword>
<dbReference type="AlphaFoldDB" id="A0A2W3ZGV5"/>
<accession>A0A2W3ZGV5</accession>
<feature type="transmembrane region" description="Helical" evidence="1">
    <location>
        <begin position="126"/>
        <end position="144"/>
    </location>
</feature>
<feature type="transmembrane region" description="Helical" evidence="1">
    <location>
        <begin position="156"/>
        <end position="175"/>
    </location>
</feature>
<sequence length="221" mass="26236">MILYKKSLTGTGIQVIILLMLYSTQFLTKISDKNNVLEQMTNYFSYYDLSLFILFLIPLLLFSLAVFVPDNIVYKDVRRTKKRLYFCKCLRILLEISKFVIVYFLIGLPVFFIFPDRIVLSEYTKQTLIFFLMSIISIQFYMLIELINGSNRKFMNSFLSVSLIMGSYFLFKDYFSFFNLSYIYYVLNVETNSVIYLPILITIPLAQCILNYELFTRKDFL</sequence>
<keyword evidence="1" id="KW-0812">Transmembrane</keyword>
<feature type="transmembrane region" description="Helical" evidence="1">
    <location>
        <begin position="44"/>
        <end position="68"/>
    </location>
</feature>
<organism evidence="2 3">
    <name type="scientific">Enterococcus plantarum</name>
    <dbReference type="NCBI Taxonomy" id="1077675"/>
    <lineage>
        <taxon>Bacteria</taxon>
        <taxon>Bacillati</taxon>
        <taxon>Bacillota</taxon>
        <taxon>Bacilli</taxon>
        <taxon>Lactobacillales</taxon>
        <taxon>Enterococcaceae</taxon>
        <taxon>Enterococcus</taxon>
    </lineage>
</organism>
<feature type="transmembrane region" description="Helical" evidence="1">
    <location>
        <begin position="7"/>
        <end position="24"/>
    </location>
</feature>
<keyword evidence="3" id="KW-1185">Reference proteome</keyword>